<evidence type="ECO:0000259" key="8">
    <source>
        <dbReference type="Pfam" id="PF00149"/>
    </source>
</evidence>
<name>A0ABM0JKI7_APLCA</name>
<evidence type="ECO:0000256" key="4">
    <source>
        <dbReference type="ARBA" id="ARBA00022729"/>
    </source>
</evidence>
<feature type="signal peptide" evidence="7">
    <location>
        <begin position="1"/>
        <end position="20"/>
    </location>
</feature>
<dbReference type="InterPro" id="IPR051558">
    <property type="entry name" value="Metallophosphoesterase_PAP"/>
</dbReference>
<keyword evidence="6" id="KW-0408">Iron</keyword>
<dbReference type="PANTHER" id="PTHR10161:SF14">
    <property type="entry name" value="TARTRATE-RESISTANT ACID PHOSPHATASE TYPE 5"/>
    <property type="match status" value="1"/>
</dbReference>
<keyword evidence="5 6" id="KW-0378">Hydrolase</keyword>
<dbReference type="Pfam" id="PF00149">
    <property type="entry name" value="Metallophos"/>
    <property type="match status" value="1"/>
</dbReference>
<dbReference type="PANTHER" id="PTHR10161">
    <property type="entry name" value="TARTRATE-RESISTANT ACID PHOSPHATASE TYPE 5"/>
    <property type="match status" value="1"/>
</dbReference>
<dbReference type="Proteomes" id="UP000694888">
    <property type="component" value="Unplaced"/>
</dbReference>
<feature type="chain" id="PRO_5047158192" description="Tartrate-resistant acid phosphatase type 5" evidence="7">
    <location>
        <begin position="21"/>
        <end position="325"/>
    </location>
</feature>
<evidence type="ECO:0000256" key="1">
    <source>
        <dbReference type="ARBA" id="ARBA00000032"/>
    </source>
</evidence>
<dbReference type="RefSeq" id="XP_005095870.1">
    <property type="nucleotide sequence ID" value="XM_005095813.3"/>
</dbReference>
<dbReference type="Gene3D" id="3.60.21.10">
    <property type="match status" value="1"/>
</dbReference>
<protein>
    <recommendedName>
        <fullName evidence="3 6">Tartrate-resistant acid phosphatase type 5</fullName>
        <ecNumber evidence="2 6">3.1.3.2</ecNumber>
    </recommendedName>
</protein>
<organism evidence="9 10">
    <name type="scientific">Aplysia californica</name>
    <name type="common">California sea hare</name>
    <dbReference type="NCBI Taxonomy" id="6500"/>
    <lineage>
        <taxon>Eukaryota</taxon>
        <taxon>Metazoa</taxon>
        <taxon>Spiralia</taxon>
        <taxon>Lophotrochozoa</taxon>
        <taxon>Mollusca</taxon>
        <taxon>Gastropoda</taxon>
        <taxon>Heterobranchia</taxon>
        <taxon>Euthyneura</taxon>
        <taxon>Tectipleura</taxon>
        <taxon>Aplysiida</taxon>
        <taxon>Aplysioidea</taxon>
        <taxon>Aplysiidae</taxon>
        <taxon>Aplysia</taxon>
    </lineage>
</organism>
<dbReference type="CDD" id="cd07378">
    <property type="entry name" value="MPP_ACP5"/>
    <property type="match status" value="1"/>
</dbReference>
<dbReference type="GeneID" id="101863737"/>
<evidence type="ECO:0000256" key="7">
    <source>
        <dbReference type="SAM" id="SignalP"/>
    </source>
</evidence>
<dbReference type="InterPro" id="IPR024927">
    <property type="entry name" value="Acid_PPase"/>
</dbReference>
<evidence type="ECO:0000256" key="3">
    <source>
        <dbReference type="ARBA" id="ARBA00015822"/>
    </source>
</evidence>
<evidence type="ECO:0000313" key="10">
    <source>
        <dbReference type="RefSeq" id="XP_005095870.1"/>
    </source>
</evidence>
<evidence type="ECO:0000256" key="6">
    <source>
        <dbReference type="PIRNR" id="PIRNR000898"/>
    </source>
</evidence>
<feature type="domain" description="Calcineurin-like phosphoesterase" evidence="8">
    <location>
        <begin position="24"/>
        <end position="240"/>
    </location>
</feature>
<dbReference type="EC" id="3.1.3.2" evidence="2 6"/>
<proteinExistence type="predicted"/>
<dbReference type="SUPFAM" id="SSF56300">
    <property type="entry name" value="Metallo-dependent phosphatases"/>
    <property type="match status" value="1"/>
</dbReference>
<evidence type="ECO:0000256" key="2">
    <source>
        <dbReference type="ARBA" id="ARBA00012646"/>
    </source>
</evidence>
<evidence type="ECO:0000256" key="5">
    <source>
        <dbReference type="ARBA" id="ARBA00022801"/>
    </source>
</evidence>
<reference evidence="10" key="1">
    <citation type="submission" date="2025-08" db="UniProtKB">
        <authorList>
            <consortium name="RefSeq"/>
        </authorList>
    </citation>
    <scope>IDENTIFICATION</scope>
</reference>
<evidence type="ECO:0000313" key="9">
    <source>
        <dbReference type="Proteomes" id="UP000694888"/>
    </source>
</evidence>
<dbReference type="InterPro" id="IPR004843">
    <property type="entry name" value="Calcineurin-like_PHP"/>
</dbReference>
<accession>A0ABM0JKI7</accession>
<keyword evidence="4 7" id="KW-0732">Signal</keyword>
<dbReference type="InterPro" id="IPR029052">
    <property type="entry name" value="Metallo-depent_PP-like"/>
</dbReference>
<sequence>MAFTWIIPLAISCLVSDSHAVDSLRFFVIGDMGGVDYEPYTTYYERSTAAEMGKVAEVFGPQYIFELGDNFYYDGVKGLDDIRFDRTFESVYTAKSLQVPWYLVAGNHDHRGNVTAQILYSNVSERWNYPSYYYYREFPIDSMGHKVGIVMMDTILLCGITHDDVHEQPTGPAHKGSAEKQWDFIMQTLANSKADYLFTAGHYPVFSVAEHGPTKCLEDRLQPMLEKYSVNGHMSGHDHNLQHLQIKSPKGTNLDYFVSGMANFIDPSRAHYEDVPTGSLKFHNADFITKGGFLYAETTVQNMTLTFVGANGKQLYKTVVSPRKL</sequence>
<keyword evidence="9" id="KW-1185">Reference proteome</keyword>
<comment type="catalytic activity">
    <reaction evidence="1 6">
        <text>a phosphate monoester + H2O = an alcohol + phosphate</text>
        <dbReference type="Rhea" id="RHEA:15017"/>
        <dbReference type="ChEBI" id="CHEBI:15377"/>
        <dbReference type="ChEBI" id="CHEBI:30879"/>
        <dbReference type="ChEBI" id="CHEBI:43474"/>
        <dbReference type="ChEBI" id="CHEBI:67140"/>
        <dbReference type="EC" id="3.1.3.2"/>
    </reaction>
</comment>
<dbReference type="PIRSF" id="PIRSF000898">
    <property type="entry name" value="Acid_Ptase_5"/>
    <property type="match status" value="1"/>
</dbReference>
<gene>
    <name evidence="10" type="primary">LOC101863737</name>
</gene>